<keyword evidence="3" id="KW-0732">Signal</keyword>
<dbReference type="Gene3D" id="2.180.10.10">
    <property type="entry name" value="RHS repeat-associated core"/>
    <property type="match status" value="1"/>
</dbReference>
<protein>
    <submittedName>
        <fullName evidence="5">Type IV secretion protein Rhs</fullName>
    </submittedName>
</protein>
<organism evidence="5 6">
    <name type="scientific">Paractinoplanes ferrugineus</name>
    <dbReference type="NCBI Taxonomy" id="113564"/>
    <lineage>
        <taxon>Bacteria</taxon>
        <taxon>Bacillati</taxon>
        <taxon>Actinomycetota</taxon>
        <taxon>Actinomycetes</taxon>
        <taxon>Micromonosporales</taxon>
        <taxon>Micromonosporaceae</taxon>
        <taxon>Paractinoplanes</taxon>
    </lineage>
</organism>
<keyword evidence="6" id="KW-1185">Reference proteome</keyword>
<feature type="chain" id="PRO_5037987673" evidence="3">
    <location>
        <begin position="29"/>
        <end position="2094"/>
    </location>
</feature>
<feature type="domain" description="Teneurin-like YD-shell" evidence="4">
    <location>
        <begin position="1689"/>
        <end position="1817"/>
    </location>
</feature>
<sequence>MLPKIRSALVALTAVTLAVGGNILPAQAAPAKPVAPVVPATRSTPVKPLKGNYTAPKPASKYRATTASWPAGVADVPATPVVPAGAADVPAARSAAKGVRAGSLPVWIGGSKAPAVHVEAETHAAATAAGVDGVLVALRSAGSGSAHLTLSYASFADAYGGDWSSRLRLVSLPACALTTPDVAACRTQTPLASRNDATGQTLEADSVLSAAATTVVGATADSSGGNGDFSATSLKAAGSWQAGGSGDAFTWSYPITVPAVPGNLQPKVALSYNSQAQDGLISSTNNQASWIGDGWEYSPGFIERSYASCHDNAAGATKTWDNCWSAKNTLTLSLNGSSTPLVLDDGGAGYHPQNDQNEKVEHLTGAINGAQSGEYWRVTTADGIQYYFGRNELPGFSSTSTATNSVWTVPVFETDSTRPCYNATFSKSSCQQAYRWNLDYVVDTHADTIAYFYHADQNYYASALGSTAASAYTRSGYLWKIQYGQRDGAVYSTSPAAQVTFTVNGRCDTDAAGCATSTLTSATAKDWPDLPYDATCASGATCKNQSPTFWSTTMLTGIQTQALVGTTETAVDSWSLSHSFPDPQDSKSTASLWLDSITHTGMDTTAGPIGTIERTLPATVFGGTLLANRVKITNGYPPLTRMRLNLITTETGEKISVGYSTAICPTCAPTDPAQNTTLAYPAYWTPSGQSSPILDWFNKYVVTAVTKQDTTDASSNDDIVTTYTPVDKPAWHYDTNPLTPAAQRTWNQWRGFSGMTVAVGNTPDPITKTTYTYLRGMDGDYLTSTTHRSVSVTDSRSEAPITDADQFAGVTYETRVLNGSALVSDTITDPWTSAATANQAATGQHAYHTGTNRTRVFTALASGATRTTEVDEAHDGYGRVTRTDDQGDVSTTTDDTCLTNTFADNTTTAWILDSKAEERSVKVSCAVTPAIPADVLSDQLTYYDGGTTLGGAPTAGDPTMVKRLQSYVAGAPVYVTASTEVDQYGRATSATDGKNHTTTTQYSPATGAAPTSVTVTDPLNHATTTTYDALRGLAKSTTDPAGYVTTSQYDALGRVVAVFKPGRSTSSTPNLKYTYSVSNTGPSLVSTYTLNHDASGYWQTETLYDSLLRVRETQAQTSGTGRVQTDVFYNTTGLKSGETAAYYNGAAISAAIEPAQAGDIDAETAYTYDGAGRKTADIAYHRGDETWRTTYTYGGNFVTVVPPAGSTPSTAVSDARNNTVLLRQYHAGVTPDYLHAASGTYDDTRYGYTADGKPSAETDAAGNSWGWKYDLLGNQIELDDPDTGNSTTTYDNNGAVATVTNAEGKQVTYAYDDGGRKTGLYDTTGGQAPAAGNALATWTYDTVKKGMLTATTSYSAGDTYTDTVLAYNLYGFVTAHRMTLTGTDAGVLPAAGYTVSPGYESNGLPDGQNDAAIAGLPQETTGYDYDATDQPTALTGKSAYVTAVGYTGLGQVAQYTFGAGAVAGYENFTYDEQTGTPATTIVKGFGQSGDIDNVAYTFGSATVSKGSGLLTKIVDKRSAATVTDTQCFGYDYAQRLQQAWTGTDNCAAAPTAATVGGSVAPYWQSWTYNADGGRDTATDHGIAGAADTTTSYHYPAAGSATDQPHTLSGMTSTGPNGATFTYDKSGNTTAITGGASGDEKLTWTSTGKVATATTARGTTTFGYAADGSQLIQRDPATTTLYLGDQQIVMNKNTKALTGTRYYTVNGTVVAARAGATAVSYLIADRQGTADLTIAAANGAVTRRQYLPFGEIRGAAAGAWPGNKDYVGGADDANTGMETLGARQYDPAIGRFLSADPVFEGNDPAQMGGYAYAGNNPVVHSDPSGLRIDADGKASDVAAVGDIDFARKRSAQAAGSGNGGATHKPHVVALTPHVLIRDDDPYYPKMYTALHGSQIGDKPLVKLKNEEQIWRWACSSKGACPKAFNDLLGGGNGSFLFPTNYHRATHVNGRVMGIMIGSGTRKDGFVRRLNDPDSMRGATEEEVDALARSSGLKSAPMKPTSATGGRGTRYFDPADDTVQVMFEAGDPAQADPVHQGPYLKYQVKGAGKAGAVRVPLDGNPNPGEGFTGAAPKPIAEWGNESLIEVIEEAVEEGGE</sequence>
<dbReference type="Proteomes" id="UP000598174">
    <property type="component" value="Unassembled WGS sequence"/>
</dbReference>
<dbReference type="InterPro" id="IPR031325">
    <property type="entry name" value="RHS_repeat"/>
</dbReference>
<dbReference type="InterPro" id="IPR056823">
    <property type="entry name" value="TEN-like_YD-shell"/>
</dbReference>
<dbReference type="EMBL" id="BOMM01000050">
    <property type="protein sequence ID" value="GIE13822.1"/>
    <property type="molecule type" value="Genomic_DNA"/>
</dbReference>
<keyword evidence="1" id="KW-0677">Repeat</keyword>
<evidence type="ECO:0000256" key="3">
    <source>
        <dbReference type="SAM" id="SignalP"/>
    </source>
</evidence>
<proteinExistence type="predicted"/>
<evidence type="ECO:0000256" key="1">
    <source>
        <dbReference type="ARBA" id="ARBA00022737"/>
    </source>
</evidence>
<evidence type="ECO:0000313" key="5">
    <source>
        <dbReference type="EMBL" id="GIE13822.1"/>
    </source>
</evidence>
<dbReference type="Pfam" id="PF25023">
    <property type="entry name" value="TEN_YD-shell"/>
    <property type="match status" value="1"/>
</dbReference>
<dbReference type="InterPro" id="IPR050708">
    <property type="entry name" value="T6SS_VgrG/RHS"/>
</dbReference>
<dbReference type="Pfam" id="PF05593">
    <property type="entry name" value="RHS_repeat"/>
    <property type="match status" value="2"/>
</dbReference>
<dbReference type="NCBIfam" id="TIGR01643">
    <property type="entry name" value="YD_repeat_2x"/>
    <property type="match status" value="1"/>
</dbReference>
<evidence type="ECO:0000259" key="4">
    <source>
        <dbReference type="Pfam" id="PF25023"/>
    </source>
</evidence>
<comment type="caution">
    <text evidence="5">The sequence shown here is derived from an EMBL/GenBank/DDBJ whole genome shotgun (WGS) entry which is preliminary data.</text>
</comment>
<feature type="region of interest" description="Disordered" evidence="2">
    <location>
        <begin position="1986"/>
        <end position="2008"/>
    </location>
</feature>
<dbReference type="NCBIfam" id="TIGR03696">
    <property type="entry name" value="Rhs_assc_core"/>
    <property type="match status" value="1"/>
</dbReference>
<dbReference type="RefSeq" id="WP_203820250.1">
    <property type="nucleotide sequence ID" value="NZ_BAAABP010000002.1"/>
</dbReference>
<name>A0A919J5P8_9ACTN</name>
<feature type="signal peptide" evidence="3">
    <location>
        <begin position="1"/>
        <end position="28"/>
    </location>
</feature>
<dbReference type="InterPro" id="IPR022385">
    <property type="entry name" value="Rhs_assc_core"/>
</dbReference>
<evidence type="ECO:0000256" key="2">
    <source>
        <dbReference type="SAM" id="MobiDB-lite"/>
    </source>
</evidence>
<accession>A0A919J5P8</accession>
<gene>
    <name evidence="5" type="ORF">Afe05nite_56620</name>
</gene>
<dbReference type="PANTHER" id="PTHR32305">
    <property type="match status" value="1"/>
</dbReference>
<evidence type="ECO:0000313" key="6">
    <source>
        <dbReference type="Proteomes" id="UP000598174"/>
    </source>
</evidence>
<feature type="region of interest" description="Disordered" evidence="2">
    <location>
        <begin position="988"/>
        <end position="1010"/>
    </location>
</feature>
<dbReference type="InterPro" id="IPR006530">
    <property type="entry name" value="YD"/>
</dbReference>
<dbReference type="PANTHER" id="PTHR32305:SF17">
    <property type="entry name" value="TRNA NUCLEASE WAPA"/>
    <property type="match status" value="1"/>
</dbReference>
<reference evidence="5" key="1">
    <citation type="submission" date="2021-01" db="EMBL/GenBank/DDBJ databases">
        <title>Whole genome shotgun sequence of Actinoplanes ferrugineus NBRC 15555.</title>
        <authorList>
            <person name="Komaki H."/>
            <person name="Tamura T."/>
        </authorList>
    </citation>
    <scope>NUCLEOTIDE SEQUENCE</scope>
    <source>
        <strain evidence="5">NBRC 15555</strain>
    </source>
</reference>